<dbReference type="EMBL" id="CAFBIY010000226">
    <property type="protein sequence ID" value="CAB4853271.1"/>
    <property type="molecule type" value="Genomic_DNA"/>
</dbReference>
<gene>
    <name evidence="1" type="ORF">UFOPK3267_02798</name>
</gene>
<proteinExistence type="predicted"/>
<organism evidence="1">
    <name type="scientific">freshwater metagenome</name>
    <dbReference type="NCBI Taxonomy" id="449393"/>
    <lineage>
        <taxon>unclassified sequences</taxon>
        <taxon>metagenomes</taxon>
        <taxon>ecological metagenomes</taxon>
    </lineage>
</organism>
<dbReference type="AlphaFoldDB" id="A0A6J7C7K4"/>
<reference evidence="1" key="1">
    <citation type="submission" date="2020-05" db="EMBL/GenBank/DDBJ databases">
        <authorList>
            <person name="Chiriac C."/>
            <person name="Salcher M."/>
            <person name="Ghai R."/>
            <person name="Kavagutti S V."/>
        </authorList>
    </citation>
    <scope>NUCLEOTIDE SEQUENCE</scope>
</reference>
<sequence length="49" mass="4971">MGDVGDRHAEPLGAEADHRLVHGAQGVDGARQVLHHVEGGDGHHGTTGG</sequence>
<accession>A0A6J7C7K4</accession>
<protein>
    <submittedName>
        <fullName evidence="1">Unannotated protein</fullName>
    </submittedName>
</protein>
<evidence type="ECO:0000313" key="1">
    <source>
        <dbReference type="EMBL" id="CAB4853271.1"/>
    </source>
</evidence>
<name>A0A6J7C7K4_9ZZZZ</name>